<reference evidence="9 10" key="1">
    <citation type="submission" date="2016-08" db="EMBL/GenBank/DDBJ databases">
        <title>Complete genome sequence of Bacillus muralis G25-68, a strain with toxicity to nematodes.</title>
        <authorList>
            <person name="Zheng Z."/>
        </authorList>
    </citation>
    <scope>NUCLEOTIDE SEQUENCE [LARGE SCALE GENOMIC DNA]</scope>
    <source>
        <strain evidence="9 10">G25-68</strain>
    </source>
</reference>
<evidence type="ECO:0000256" key="3">
    <source>
        <dbReference type="ARBA" id="ARBA00022448"/>
    </source>
</evidence>
<comment type="similarity">
    <text evidence="2">Belongs to the auxin efflux carrier (TC 2.A.69) family.</text>
</comment>
<dbReference type="InterPro" id="IPR038770">
    <property type="entry name" value="Na+/solute_symporter_sf"/>
</dbReference>
<dbReference type="PANTHER" id="PTHR36838:SF3">
    <property type="entry name" value="TRANSPORTER AUXIN EFFLUX CARRIER EC FAMILY"/>
    <property type="match status" value="1"/>
</dbReference>
<feature type="transmembrane region" description="Helical" evidence="8">
    <location>
        <begin position="26"/>
        <end position="42"/>
    </location>
</feature>
<evidence type="ECO:0000313" key="10">
    <source>
        <dbReference type="Proteomes" id="UP000077926"/>
    </source>
</evidence>
<evidence type="ECO:0000256" key="4">
    <source>
        <dbReference type="ARBA" id="ARBA00022475"/>
    </source>
</evidence>
<sequence>MRIHTIVFLKKFSLKSGGQKQKKRPVFLRRILGLIFACARYNPPHIFVSLAKQLALLASPLAMFYIGMLIMSITKSQLLTAKRKIIIPTIIKLVSLPLVVFGIIKMMNLDRIISQTLLIQAMMPVLTIASILFSKYGANENWVQLQR</sequence>
<dbReference type="OrthoDB" id="401182at2"/>
<dbReference type="GO" id="GO:0055085">
    <property type="term" value="P:transmembrane transport"/>
    <property type="evidence" value="ECO:0007669"/>
    <property type="project" value="InterPro"/>
</dbReference>
<evidence type="ECO:0000256" key="1">
    <source>
        <dbReference type="ARBA" id="ARBA00004651"/>
    </source>
</evidence>
<evidence type="ECO:0000313" key="9">
    <source>
        <dbReference type="EMBL" id="AOH54584.1"/>
    </source>
</evidence>
<organism evidence="9 10">
    <name type="scientific">Peribacillus muralis</name>
    <dbReference type="NCBI Taxonomy" id="264697"/>
    <lineage>
        <taxon>Bacteria</taxon>
        <taxon>Bacillati</taxon>
        <taxon>Bacillota</taxon>
        <taxon>Bacilli</taxon>
        <taxon>Bacillales</taxon>
        <taxon>Bacillaceae</taxon>
        <taxon>Peribacillus</taxon>
    </lineage>
</organism>
<dbReference type="AlphaFoldDB" id="A0A1B3XMZ2"/>
<feature type="transmembrane region" description="Helical" evidence="8">
    <location>
        <begin position="85"/>
        <end position="106"/>
    </location>
</feature>
<keyword evidence="6 8" id="KW-1133">Transmembrane helix</keyword>
<protein>
    <recommendedName>
        <fullName evidence="11">Transporter</fullName>
    </recommendedName>
</protein>
<keyword evidence="5 8" id="KW-0812">Transmembrane</keyword>
<gene>
    <name evidence="9" type="ORF">ABE28_009505</name>
</gene>
<dbReference type="InterPro" id="IPR004776">
    <property type="entry name" value="Mem_transp_PIN-like"/>
</dbReference>
<keyword evidence="3" id="KW-0813">Transport</keyword>
<dbReference type="EMBL" id="CP017080">
    <property type="protein sequence ID" value="AOH54584.1"/>
    <property type="molecule type" value="Genomic_DNA"/>
</dbReference>
<proteinExistence type="inferred from homology"/>
<feature type="transmembrane region" description="Helical" evidence="8">
    <location>
        <begin position="54"/>
        <end position="73"/>
    </location>
</feature>
<evidence type="ECO:0000256" key="6">
    <source>
        <dbReference type="ARBA" id="ARBA00022989"/>
    </source>
</evidence>
<evidence type="ECO:0000256" key="7">
    <source>
        <dbReference type="ARBA" id="ARBA00023136"/>
    </source>
</evidence>
<dbReference type="Pfam" id="PF03547">
    <property type="entry name" value="Mem_trans"/>
    <property type="match status" value="1"/>
</dbReference>
<keyword evidence="7 8" id="KW-0472">Membrane</keyword>
<feature type="transmembrane region" description="Helical" evidence="8">
    <location>
        <begin position="112"/>
        <end position="133"/>
    </location>
</feature>
<dbReference type="KEGG" id="bmur:ABE28_009505"/>
<accession>A0A1B3XMZ2</accession>
<dbReference type="STRING" id="264697.ABE28_009505"/>
<evidence type="ECO:0000256" key="8">
    <source>
        <dbReference type="SAM" id="Phobius"/>
    </source>
</evidence>
<keyword evidence="10" id="KW-1185">Reference proteome</keyword>
<dbReference type="RefSeq" id="WP_064466300.1">
    <property type="nucleotide sequence ID" value="NZ_CP017080.1"/>
</dbReference>
<dbReference type="Proteomes" id="UP000077926">
    <property type="component" value="Chromosome"/>
</dbReference>
<keyword evidence="4" id="KW-1003">Cell membrane</keyword>
<dbReference type="PANTHER" id="PTHR36838">
    <property type="entry name" value="AUXIN EFFLUX CARRIER FAMILY PROTEIN"/>
    <property type="match status" value="1"/>
</dbReference>
<name>A0A1B3XMZ2_9BACI</name>
<evidence type="ECO:0008006" key="11">
    <source>
        <dbReference type="Google" id="ProtNLM"/>
    </source>
</evidence>
<dbReference type="Gene3D" id="1.20.1530.20">
    <property type="match status" value="1"/>
</dbReference>
<dbReference type="GO" id="GO:0005886">
    <property type="term" value="C:plasma membrane"/>
    <property type="evidence" value="ECO:0007669"/>
    <property type="project" value="UniProtKB-SubCell"/>
</dbReference>
<evidence type="ECO:0000256" key="2">
    <source>
        <dbReference type="ARBA" id="ARBA00010145"/>
    </source>
</evidence>
<comment type="subcellular location">
    <subcellularLocation>
        <location evidence="1">Cell membrane</location>
        <topology evidence="1">Multi-pass membrane protein</topology>
    </subcellularLocation>
</comment>
<evidence type="ECO:0000256" key="5">
    <source>
        <dbReference type="ARBA" id="ARBA00022692"/>
    </source>
</evidence>